<dbReference type="AlphaFoldDB" id="A0A8J6I0F0"/>
<feature type="transmembrane region" description="Helical" evidence="8">
    <location>
        <begin position="281"/>
        <end position="308"/>
    </location>
</feature>
<dbReference type="PANTHER" id="PTHR43394:SF1">
    <property type="entry name" value="ATP-BINDING CASSETTE SUB-FAMILY B MEMBER 10, MITOCHONDRIAL"/>
    <property type="match status" value="1"/>
</dbReference>
<keyword evidence="12" id="KW-1185">Reference proteome</keyword>
<dbReference type="PANTHER" id="PTHR43394">
    <property type="entry name" value="ATP-DEPENDENT PERMEASE MDL1, MITOCHONDRIAL"/>
    <property type="match status" value="1"/>
</dbReference>
<dbReference type="FunFam" id="3.40.50.300:FF:000287">
    <property type="entry name" value="Multidrug ABC transporter ATP-binding protein"/>
    <property type="match status" value="1"/>
</dbReference>
<evidence type="ECO:0000256" key="3">
    <source>
        <dbReference type="ARBA" id="ARBA00022692"/>
    </source>
</evidence>
<keyword evidence="2" id="KW-0813">Transport</keyword>
<evidence type="ECO:0000256" key="8">
    <source>
        <dbReference type="SAM" id="Phobius"/>
    </source>
</evidence>
<keyword evidence="3 8" id="KW-0812">Transmembrane</keyword>
<dbReference type="Pfam" id="PF00005">
    <property type="entry name" value="ABC_tran"/>
    <property type="match status" value="1"/>
</dbReference>
<feature type="transmembrane region" description="Helical" evidence="8">
    <location>
        <begin position="164"/>
        <end position="195"/>
    </location>
</feature>
<feature type="domain" description="ABC transmembrane type-1" evidence="10">
    <location>
        <begin position="40"/>
        <end position="330"/>
    </location>
</feature>
<dbReference type="InterPro" id="IPR036640">
    <property type="entry name" value="ABC1_TM_sf"/>
</dbReference>
<dbReference type="GO" id="GO:0005524">
    <property type="term" value="F:ATP binding"/>
    <property type="evidence" value="ECO:0007669"/>
    <property type="project" value="UniProtKB-KW"/>
</dbReference>
<keyword evidence="4" id="KW-0547">Nucleotide-binding</keyword>
<dbReference type="CDD" id="cd18547">
    <property type="entry name" value="ABC_6TM_Tm288_like"/>
    <property type="match status" value="1"/>
</dbReference>
<dbReference type="Gene3D" id="1.20.1560.10">
    <property type="entry name" value="ABC transporter type 1, transmembrane domain"/>
    <property type="match status" value="1"/>
</dbReference>
<dbReference type="InterPro" id="IPR003439">
    <property type="entry name" value="ABC_transporter-like_ATP-bd"/>
</dbReference>
<dbReference type="CDD" id="cd03254">
    <property type="entry name" value="ABCC_Glucan_exporter_like"/>
    <property type="match status" value="1"/>
</dbReference>
<evidence type="ECO:0000313" key="11">
    <source>
        <dbReference type="EMBL" id="MBA2132683.1"/>
    </source>
</evidence>
<dbReference type="InterPro" id="IPR027417">
    <property type="entry name" value="P-loop_NTPase"/>
</dbReference>
<dbReference type="InterPro" id="IPR011527">
    <property type="entry name" value="ABC1_TM_dom"/>
</dbReference>
<keyword evidence="5 11" id="KW-0067">ATP-binding</keyword>
<evidence type="ECO:0000256" key="6">
    <source>
        <dbReference type="ARBA" id="ARBA00022989"/>
    </source>
</evidence>
<feature type="transmembrane region" description="Helical" evidence="8">
    <location>
        <begin position="84"/>
        <end position="110"/>
    </location>
</feature>
<dbReference type="Gene3D" id="3.40.50.300">
    <property type="entry name" value="P-loop containing nucleotide triphosphate hydrolases"/>
    <property type="match status" value="1"/>
</dbReference>
<dbReference type="SUPFAM" id="SSF52540">
    <property type="entry name" value="P-loop containing nucleoside triphosphate hydrolases"/>
    <property type="match status" value="1"/>
</dbReference>
<dbReference type="Proteomes" id="UP000657177">
    <property type="component" value="Unassembled WGS sequence"/>
</dbReference>
<dbReference type="GO" id="GO:0016887">
    <property type="term" value="F:ATP hydrolysis activity"/>
    <property type="evidence" value="ECO:0007669"/>
    <property type="project" value="InterPro"/>
</dbReference>
<evidence type="ECO:0000256" key="2">
    <source>
        <dbReference type="ARBA" id="ARBA00022448"/>
    </source>
</evidence>
<proteinExistence type="predicted"/>
<dbReference type="SMART" id="SM00382">
    <property type="entry name" value="AAA"/>
    <property type="match status" value="1"/>
</dbReference>
<keyword evidence="7 8" id="KW-0472">Membrane</keyword>
<feature type="transmembrane region" description="Helical" evidence="8">
    <location>
        <begin position="39"/>
        <end position="64"/>
    </location>
</feature>
<evidence type="ECO:0000259" key="10">
    <source>
        <dbReference type="PROSITE" id="PS50929"/>
    </source>
</evidence>
<dbReference type="PROSITE" id="PS50929">
    <property type="entry name" value="ABC_TM1F"/>
    <property type="match status" value="1"/>
</dbReference>
<organism evidence="11 12">
    <name type="scientific">Capillibacterium thermochitinicola</name>
    <dbReference type="NCBI Taxonomy" id="2699427"/>
    <lineage>
        <taxon>Bacteria</taxon>
        <taxon>Bacillati</taxon>
        <taxon>Bacillota</taxon>
        <taxon>Capillibacterium</taxon>
    </lineage>
</organism>
<evidence type="ECO:0000256" key="4">
    <source>
        <dbReference type="ARBA" id="ARBA00022741"/>
    </source>
</evidence>
<dbReference type="RefSeq" id="WP_181339140.1">
    <property type="nucleotide sequence ID" value="NZ_JAAKDE010000007.1"/>
</dbReference>
<dbReference type="InterPro" id="IPR039421">
    <property type="entry name" value="Type_1_exporter"/>
</dbReference>
<sequence length="634" mass="70135">MAMMSPKLRKPPLQKPPKVQRQTVKRLLAYITGKYKWHLVLVLGCLVLSSLAGVAGSLFLRVLIDDYITPLLGVTDPDFGGLLQAITAMAGVFLVGVAATFLFNWMMAIIAQGVLKQIRDEMFAHLQFLPLKYFDTHLHGDLMSRFTNDTDTLRQMIAQSLPQFFLSVITIVTVFAAMVATSISLTGVVVLFLILNLYITKRIAANSGKYFMRQQEALGRTNGYIEEMIHGQKVVKVFCYEEEAKAEFDRLNEELRRYGTEANSYANILMPVMGNLGHLQYVFVAIVGGALAVWGNGGITLGAIASFLQLSRTFNRPIAHVAQQLNAVVMALAGAERIFALLDEEIEEDKGTVTLVNAKFVDGKLVETPERTGIWAWKQPQPDGSVTYTELKGDVRFYEVDFSYDGKNQVLHKISLYAKPGQKVALVGATGAGKTTIANLLSRFYDVTAGEIHYDGININQIKKRDLRRSLGIVLQDTHLFTGTVRENIRYGRLAATDAEVYAAAKQANAHGFISMLPQGYDTVLAGDGTELSQGQKQLLAIARAEVADAPVMILDEATSSIDTRTEVIIHKGMDALMEGRTVFVIAHRLSTIRNADVILLLEGGRIIERGTHEELLAKKGRYYQLYTGTFELE</sequence>
<feature type="domain" description="ABC transporter" evidence="9">
    <location>
        <begin position="395"/>
        <end position="629"/>
    </location>
</feature>
<dbReference type="Pfam" id="PF00664">
    <property type="entry name" value="ABC_membrane"/>
    <property type="match status" value="1"/>
</dbReference>
<dbReference type="GO" id="GO:0015421">
    <property type="term" value="F:ABC-type oligopeptide transporter activity"/>
    <property type="evidence" value="ECO:0007669"/>
    <property type="project" value="TreeGrafter"/>
</dbReference>
<evidence type="ECO:0000256" key="1">
    <source>
        <dbReference type="ARBA" id="ARBA00004651"/>
    </source>
</evidence>
<comment type="caution">
    <text evidence="11">The sequence shown here is derived from an EMBL/GenBank/DDBJ whole genome shotgun (WGS) entry which is preliminary data.</text>
</comment>
<gene>
    <name evidence="11" type="ORF">G5B42_03890</name>
</gene>
<dbReference type="EMBL" id="JAAKDE010000007">
    <property type="protein sequence ID" value="MBA2132683.1"/>
    <property type="molecule type" value="Genomic_DNA"/>
</dbReference>
<keyword evidence="6 8" id="KW-1133">Transmembrane helix</keyword>
<comment type="subcellular location">
    <subcellularLocation>
        <location evidence="1">Cell membrane</location>
        <topology evidence="1">Multi-pass membrane protein</topology>
    </subcellularLocation>
</comment>
<evidence type="ECO:0000313" key="12">
    <source>
        <dbReference type="Proteomes" id="UP000657177"/>
    </source>
</evidence>
<evidence type="ECO:0000256" key="5">
    <source>
        <dbReference type="ARBA" id="ARBA00022840"/>
    </source>
</evidence>
<dbReference type="GO" id="GO:0005886">
    <property type="term" value="C:plasma membrane"/>
    <property type="evidence" value="ECO:0007669"/>
    <property type="project" value="UniProtKB-SubCell"/>
</dbReference>
<name>A0A8J6I0F0_9FIRM</name>
<protein>
    <submittedName>
        <fullName evidence="11">ABC transporter ATP-binding protein</fullName>
    </submittedName>
</protein>
<accession>A0A8J6I0F0</accession>
<dbReference type="InterPro" id="IPR003593">
    <property type="entry name" value="AAA+_ATPase"/>
</dbReference>
<evidence type="ECO:0000259" key="9">
    <source>
        <dbReference type="PROSITE" id="PS50893"/>
    </source>
</evidence>
<evidence type="ECO:0000256" key="7">
    <source>
        <dbReference type="ARBA" id="ARBA00023136"/>
    </source>
</evidence>
<dbReference type="SUPFAM" id="SSF90123">
    <property type="entry name" value="ABC transporter transmembrane region"/>
    <property type="match status" value="1"/>
</dbReference>
<dbReference type="PROSITE" id="PS50893">
    <property type="entry name" value="ABC_TRANSPORTER_2"/>
    <property type="match status" value="1"/>
</dbReference>
<reference evidence="11" key="1">
    <citation type="submission" date="2020-06" db="EMBL/GenBank/DDBJ databases">
        <title>Novel chitinolytic bacterium.</title>
        <authorList>
            <person name="Ungkulpasvich U."/>
            <person name="Kosugi A."/>
            <person name="Uke A."/>
        </authorList>
    </citation>
    <scope>NUCLEOTIDE SEQUENCE</scope>
    <source>
        <strain evidence="11">UUS1-1</strain>
    </source>
</reference>